<evidence type="ECO:0000313" key="3">
    <source>
        <dbReference type="Proteomes" id="UP001153620"/>
    </source>
</evidence>
<reference evidence="2" key="1">
    <citation type="submission" date="2022-01" db="EMBL/GenBank/DDBJ databases">
        <authorList>
            <person name="King R."/>
        </authorList>
    </citation>
    <scope>NUCLEOTIDE SEQUENCE</scope>
</reference>
<accession>A0A9N9WKR4</accession>
<feature type="coiled-coil region" evidence="1">
    <location>
        <begin position="65"/>
        <end position="99"/>
    </location>
</feature>
<proteinExistence type="predicted"/>
<organism evidence="2 3">
    <name type="scientific">Chironomus riparius</name>
    <dbReference type="NCBI Taxonomy" id="315576"/>
    <lineage>
        <taxon>Eukaryota</taxon>
        <taxon>Metazoa</taxon>
        <taxon>Ecdysozoa</taxon>
        <taxon>Arthropoda</taxon>
        <taxon>Hexapoda</taxon>
        <taxon>Insecta</taxon>
        <taxon>Pterygota</taxon>
        <taxon>Neoptera</taxon>
        <taxon>Endopterygota</taxon>
        <taxon>Diptera</taxon>
        <taxon>Nematocera</taxon>
        <taxon>Chironomoidea</taxon>
        <taxon>Chironomidae</taxon>
        <taxon>Chironominae</taxon>
        <taxon>Chironomus</taxon>
    </lineage>
</organism>
<dbReference type="EMBL" id="OU895877">
    <property type="protein sequence ID" value="CAG9799313.1"/>
    <property type="molecule type" value="Genomic_DNA"/>
</dbReference>
<keyword evidence="3" id="KW-1185">Reference proteome</keyword>
<dbReference type="AlphaFoldDB" id="A0A9N9WKR4"/>
<evidence type="ECO:0000256" key="1">
    <source>
        <dbReference type="SAM" id="Coils"/>
    </source>
</evidence>
<gene>
    <name evidence="2" type="ORF">CHIRRI_LOCUS2282</name>
</gene>
<dbReference type="Proteomes" id="UP001153620">
    <property type="component" value="Chromosome 1"/>
</dbReference>
<evidence type="ECO:0000313" key="2">
    <source>
        <dbReference type="EMBL" id="CAG9799313.1"/>
    </source>
</evidence>
<protein>
    <submittedName>
        <fullName evidence="2">Uncharacterized protein</fullName>
    </submittedName>
</protein>
<keyword evidence="1" id="KW-0175">Coiled coil</keyword>
<sequence length="312" mass="36131">MIDCVIIECDGNNQSFTEMSKFLHRDSLKNTNSTPMTSEAQMNNNLKHQIEDEHKLLMKKEEVTLQKLKKLQQDSTKIIEELNEKYKEIKDTDKIIRKKLGETQADNCNMKETKQQSATTSTTTKMDNAAIKIEDGLEYCIVKLTIDAPQITSSFYSPRSDFIIKLENVEKFEQDKTVLKDELHYMENLKSAKVLLKRELVYRKKEAEDLSTKHANLKNKKDHLKVNYKLTIDGELGGGSNHQEPEYIQEKAFTDKNQEEAGEFYNELEEENWTLICIDKEFSDVSIKLEAAETIIKQEASTTFLLMPLNEQ</sequence>
<dbReference type="OrthoDB" id="25391at2759"/>
<reference evidence="2" key="2">
    <citation type="submission" date="2022-10" db="EMBL/GenBank/DDBJ databases">
        <authorList>
            <consortium name="ENA_rothamsted_submissions"/>
            <consortium name="culmorum"/>
            <person name="King R."/>
        </authorList>
    </citation>
    <scope>NUCLEOTIDE SEQUENCE</scope>
</reference>
<name>A0A9N9WKR4_9DIPT</name>